<dbReference type="Pfam" id="PF25898">
    <property type="entry name" value="LolA_2nd_metazoa"/>
    <property type="match status" value="2"/>
</dbReference>
<feature type="transmembrane region" description="Helical" evidence="1">
    <location>
        <begin position="708"/>
        <end position="732"/>
    </location>
</feature>
<evidence type="ECO:0000256" key="1">
    <source>
        <dbReference type="SAM" id="Phobius"/>
    </source>
</evidence>
<dbReference type="PANTHER" id="PTHR36902:SF1">
    <property type="entry name" value="ENRICHED IN SURFACE-LABELED PROTEOME PROTEIN 9"/>
    <property type="match status" value="1"/>
</dbReference>
<feature type="signal peptide" evidence="2">
    <location>
        <begin position="1"/>
        <end position="26"/>
    </location>
</feature>
<evidence type="ECO:0000256" key="2">
    <source>
        <dbReference type="SAM" id="SignalP"/>
    </source>
</evidence>
<comment type="caution">
    <text evidence="4">The sequence shown here is derived from an EMBL/GenBank/DDBJ whole genome shotgun (WGS) entry which is preliminary data.</text>
</comment>
<accession>A0AAV2PUX7</accession>
<feature type="chain" id="PRO_5043842080" description="LolA-like domain-containing protein" evidence="2">
    <location>
        <begin position="27"/>
        <end position="748"/>
    </location>
</feature>
<keyword evidence="5" id="KW-1185">Reference proteome</keyword>
<dbReference type="Proteomes" id="UP001497623">
    <property type="component" value="Unassembled WGS sequence"/>
</dbReference>
<feature type="domain" description="LolA-like" evidence="3">
    <location>
        <begin position="253"/>
        <end position="492"/>
    </location>
</feature>
<dbReference type="AlphaFoldDB" id="A0AAV2PUX7"/>
<keyword evidence="1" id="KW-0472">Membrane</keyword>
<evidence type="ECO:0000313" key="4">
    <source>
        <dbReference type="EMBL" id="CAL4065658.1"/>
    </source>
</evidence>
<protein>
    <recommendedName>
        <fullName evidence="3">LolA-like domain-containing protein</fullName>
    </recommendedName>
</protein>
<feature type="domain" description="LolA-like" evidence="3">
    <location>
        <begin position="43"/>
        <end position="244"/>
    </location>
</feature>
<name>A0AAV2PUX7_MEGNR</name>
<evidence type="ECO:0000313" key="5">
    <source>
        <dbReference type="Proteomes" id="UP001497623"/>
    </source>
</evidence>
<sequence length="748" mass="84181">MMARIKHRIGLLSLAVLVSYGGRALAIPDPNVCIVPEISCGPIPPTPPDMYVTYVEVTDLIANETWYAQEFYDPDQQMLAVYEERKDRIIHTVFYYQADAFVVMEVMTGMDSGGSQCQVGSIDSDTPWMVGYETADGDTVFILSPSQALAVGGDYKYAWSEETKIRQIPVNRWDACMEYPPVNATMQLNYAWSDPMKFTDMEGFLHERPIENHIHGITYTKDGIPINVNNLYSFMFFDVDPYWPQHQWAFEIPSDMVCKGLPNLVPAPGEMANQYSMGMETIIFSSFSGEKEYMENLMSWYDYERKLSKFESVMNPNTFEGQLVGQNQASAIQDFTAGVEYIIDQTLGNCTVTNLTTGIWDGITDANGNLVIKNPMQTWGMGYTGENLTYYGTKISRGIPVDVWAIAFDQEQLNGTLEDAIVVEYHYLKSDWVSIAGPINSQEKEYPVPIMVTISQNIQAQNLDAKIGVIQNIYAFDENPPTMNVFDITPCFIGHDKQRRFEVSFPSEFRDQFEKNEDKFTENVWYSIASEIGVSEIRIQKLLIEFRERSPALVAEFTLVDLPPVEGREFPDTIGPPLEQAIETMYEDQPFMVIIQDDSLPTPGKFVIMKSIAGSLHEVFPENCTKSDHLQDAKGELQDSIPHQQDAKGQVHDSIAREQDKPIEQLDYEKSKAELIDEAESNGGPLSSLHQTFTGQTKSATMYKPGDMAGMAFGMLFLGLILGCISTHFVLLKFGITTGSDIIPMTAR</sequence>
<evidence type="ECO:0000259" key="3">
    <source>
        <dbReference type="Pfam" id="PF25898"/>
    </source>
</evidence>
<organism evidence="4 5">
    <name type="scientific">Meganyctiphanes norvegica</name>
    <name type="common">Northern krill</name>
    <name type="synonym">Thysanopoda norvegica</name>
    <dbReference type="NCBI Taxonomy" id="48144"/>
    <lineage>
        <taxon>Eukaryota</taxon>
        <taxon>Metazoa</taxon>
        <taxon>Ecdysozoa</taxon>
        <taxon>Arthropoda</taxon>
        <taxon>Crustacea</taxon>
        <taxon>Multicrustacea</taxon>
        <taxon>Malacostraca</taxon>
        <taxon>Eumalacostraca</taxon>
        <taxon>Eucarida</taxon>
        <taxon>Euphausiacea</taxon>
        <taxon>Euphausiidae</taxon>
        <taxon>Meganyctiphanes</taxon>
    </lineage>
</organism>
<keyword evidence="2" id="KW-0732">Signal</keyword>
<keyword evidence="1" id="KW-1133">Transmembrane helix</keyword>
<dbReference type="InterPro" id="IPR058831">
    <property type="entry name" value="LolA-like_dom_2nd"/>
</dbReference>
<reference evidence="4 5" key="1">
    <citation type="submission" date="2024-05" db="EMBL/GenBank/DDBJ databases">
        <authorList>
            <person name="Wallberg A."/>
        </authorList>
    </citation>
    <scope>NUCLEOTIDE SEQUENCE [LARGE SCALE GENOMIC DNA]</scope>
</reference>
<dbReference type="EMBL" id="CAXKWB010001850">
    <property type="protein sequence ID" value="CAL4065658.1"/>
    <property type="molecule type" value="Genomic_DNA"/>
</dbReference>
<proteinExistence type="predicted"/>
<gene>
    <name evidence="4" type="ORF">MNOR_LOCUS4947</name>
</gene>
<keyword evidence="1" id="KW-0812">Transmembrane</keyword>
<dbReference type="PANTHER" id="PTHR36902">
    <property type="entry name" value="ENRICHED IN SURFACE-LABELED PROTEOME PROTEIN 9"/>
    <property type="match status" value="1"/>
</dbReference>